<keyword evidence="1" id="KW-1133">Transmembrane helix</keyword>
<feature type="transmembrane region" description="Helical" evidence="1">
    <location>
        <begin position="203"/>
        <end position="228"/>
    </location>
</feature>
<comment type="caution">
    <text evidence="2">The sequence shown here is derived from an EMBL/GenBank/DDBJ whole genome shotgun (WGS) entry which is preliminary data.</text>
</comment>
<feature type="transmembrane region" description="Helical" evidence="1">
    <location>
        <begin position="113"/>
        <end position="130"/>
    </location>
</feature>
<protein>
    <recommendedName>
        <fullName evidence="4">Tetratricopeptide repeat protein</fullName>
    </recommendedName>
</protein>
<evidence type="ECO:0000256" key="1">
    <source>
        <dbReference type="SAM" id="Phobius"/>
    </source>
</evidence>
<reference evidence="2 3" key="1">
    <citation type="submission" date="2018-06" db="EMBL/GenBank/DDBJ databases">
        <title>Genomic Encyclopedia of Archaeal and Bacterial Type Strains, Phase II (KMG-II): from individual species to whole genera.</title>
        <authorList>
            <person name="Goeker M."/>
        </authorList>
    </citation>
    <scope>NUCLEOTIDE SEQUENCE [LARGE SCALE GENOMIC DNA]</scope>
    <source>
        <strain evidence="2 3">DSM 22686</strain>
    </source>
</reference>
<feature type="transmembrane region" description="Helical" evidence="1">
    <location>
        <begin position="272"/>
        <end position="290"/>
    </location>
</feature>
<feature type="transmembrane region" description="Helical" evidence="1">
    <location>
        <begin position="385"/>
        <end position="406"/>
    </location>
</feature>
<gene>
    <name evidence="2" type="ORF">LV84_03981</name>
</gene>
<organism evidence="2 3">
    <name type="scientific">Algoriphagus ratkowskyi</name>
    <dbReference type="NCBI Taxonomy" id="57028"/>
    <lineage>
        <taxon>Bacteria</taxon>
        <taxon>Pseudomonadati</taxon>
        <taxon>Bacteroidota</taxon>
        <taxon>Cytophagia</taxon>
        <taxon>Cytophagales</taxon>
        <taxon>Cyclobacteriaceae</taxon>
        <taxon>Algoriphagus</taxon>
    </lineage>
</organism>
<dbReference type="SUPFAM" id="SSF48452">
    <property type="entry name" value="TPR-like"/>
    <property type="match status" value="1"/>
</dbReference>
<feature type="transmembrane region" description="Helical" evidence="1">
    <location>
        <begin position="142"/>
        <end position="160"/>
    </location>
</feature>
<keyword evidence="1" id="KW-0472">Membrane</keyword>
<accession>A0A2W7R8Y3</accession>
<keyword evidence="1" id="KW-0812">Transmembrane</keyword>
<dbReference type="Proteomes" id="UP000249115">
    <property type="component" value="Unassembled WGS sequence"/>
</dbReference>
<dbReference type="AlphaFoldDB" id="A0A2W7R8Y3"/>
<feature type="transmembrane region" description="Helical" evidence="1">
    <location>
        <begin position="9"/>
        <end position="31"/>
    </location>
</feature>
<dbReference type="EMBL" id="QKZU01000022">
    <property type="protein sequence ID" value="PZX50669.1"/>
    <property type="molecule type" value="Genomic_DNA"/>
</dbReference>
<name>A0A2W7R8Y3_9BACT</name>
<dbReference type="InterPro" id="IPR011990">
    <property type="entry name" value="TPR-like_helical_dom_sf"/>
</dbReference>
<sequence>MKTTLKTSTLFKITALLFIILGGIFALYYLIFNTQPYVNIQAASFLDSISIPFDWVQIGPISFPIQVDNFLVFQEYKALSPKIYLTESYIYACIVWIGAVSVLTLLTEFKKTYFILGGIAWIVLLTFSDFNGMNIGGQSTNYPLIILLGATLIPLIYFHIWGQKIHLTIKWFFLFVSTFSGLAILIKLSPITSPEIYFAEHSLTIGFCLALAWVFWNGHSILSGIYILLARVNHNLNLNITAQISIISLLYIGTLFILLLDLQGGMNLPLPTFSPLFFLLPLGILGWISIGEKVLQSEELVSTPAVIKALYLLGFGLSLWLVWKLKLSGNQPGEELFKHLLVYSQIGFTLFFYVYLLANFMSVMNSGKAIEKVLYKPYSLVYYHVRIGGLIVILVLTTYTGGIIGVQASAMTSNILADYYYQIDKKLEASILYENAWIRYRKNPKAKFATAQLLFELKQPTLAKEHLEESMVNVPQVDNILLLSDRLHQENNVFDAIYFLERGLDIFPNEPHLLNNLSLLYTKVNKSTESLELMKNNGHDNPVLNSNLSALKTKLGQPEISPIQSSDLITQINALASSNALANVPPKALLQSIKDHLETEDSPMLINAGWRNLFSQIDRDDPSKDLVYLDSLGQKPEMLDYLMSLQETSVIRSMAAGRVTEAVKNLNGLAFRNPNDAGYYLQLSGTILAQNLDFQKSANEFIAAEEKGFQGFNTQHWSIFGLAGMPEKALEIRETYQVQLPSYLASEDAAIPEYLNIISNFHQTSPQMLLSQWRALPESELKTDIAIRLVAHKAHGLTQGELKELSILITAKIGPLDELEIFVNNPDLKNKDAVKSFISWIRSSDDLVANPYLSPLIISAVEINTDPLTQYEILNAATEFNRDPILWLEKISAARASGLDNYADESLEILKQWISMEELESLQNLNY</sequence>
<feature type="transmembrane region" description="Helical" evidence="1">
    <location>
        <begin position="343"/>
        <end position="364"/>
    </location>
</feature>
<evidence type="ECO:0000313" key="3">
    <source>
        <dbReference type="Proteomes" id="UP000249115"/>
    </source>
</evidence>
<dbReference type="Gene3D" id="1.25.40.10">
    <property type="entry name" value="Tetratricopeptide repeat domain"/>
    <property type="match status" value="1"/>
</dbReference>
<feature type="transmembrane region" description="Helical" evidence="1">
    <location>
        <begin position="172"/>
        <end position="191"/>
    </location>
</feature>
<feature type="transmembrane region" description="Helical" evidence="1">
    <location>
        <begin position="89"/>
        <end position="106"/>
    </location>
</feature>
<proteinExistence type="predicted"/>
<evidence type="ECO:0000313" key="2">
    <source>
        <dbReference type="EMBL" id="PZX50669.1"/>
    </source>
</evidence>
<feature type="transmembrane region" description="Helical" evidence="1">
    <location>
        <begin position="240"/>
        <end position="260"/>
    </location>
</feature>
<feature type="transmembrane region" description="Helical" evidence="1">
    <location>
        <begin position="302"/>
        <end position="323"/>
    </location>
</feature>
<evidence type="ECO:0008006" key="4">
    <source>
        <dbReference type="Google" id="ProtNLM"/>
    </source>
</evidence>